<evidence type="ECO:0000256" key="5">
    <source>
        <dbReference type="ARBA" id="ARBA00023002"/>
    </source>
</evidence>
<protein>
    <submittedName>
        <fullName evidence="8">Acyl-CoA/acyl-ACP dehydrogenase</fullName>
    </submittedName>
</protein>
<reference evidence="8 9" key="1">
    <citation type="submission" date="2020-04" db="EMBL/GenBank/DDBJ databases">
        <title>Novosphingobium sp. TW-4 isolated from soil.</title>
        <authorList>
            <person name="Dahal R.H."/>
            <person name="Chaudhary D.K."/>
        </authorList>
    </citation>
    <scope>NUCLEOTIDE SEQUENCE [LARGE SCALE GENOMIC DNA]</scope>
    <source>
        <strain evidence="8 9">TW-4</strain>
    </source>
</reference>
<comment type="similarity">
    <text evidence="2">Belongs to the acyl-CoA dehydrogenase family.</text>
</comment>
<evidence type="ECO:0000256" key="1">
    <source>
        <dbReference type="ARBA" id="ARBA00001974"/>
    </source>
</evidence>
<dbReference type="PANTHER" id="PTHR43884:SF20">
    <property type="entry name" value="ACYL-COA DEHYDROGENASE FADE28"/>
    <property type="match status" value="1"/>
</dbReference>
<dbReference type="PANTHER" id="PTHR43884">
    <property type="entry name" value="ACYL-COA DEHYDROGENASE"/>
    <property type="match status" value="1"/>
</dbReference>
<dbReference type="InterPro" id="IPR009075">
    <property type="entry name" value="AcylCo_DH/oxidase_C"/>
</dbReference>
<feature type="domain" description="Acyl-CoA dehydrogenase/oxidase N-terminal" evidence="7">
    <location>
        <begin position="7"/>
        <end position="118"/>
    </location>
</feature>
<organism evidence="8 9">
    <name type="scientific">Novosphingobium olei</name>
    <dbReference type="NCBI Taxonomy" id="2728851"/>
    <lineage>
        <taxon>Bacteria</taxon>
        <taxon>Pseudomonadati</taxon>
        <taxon>Pseudomonadota</taxon>
        <taxon>Alphaproteobacteria</taxon>
        <taxon>Sphingomonadales</taxon>
        <taxon>Sphingomonadaceae</taxon>
        <taxon>Novosphingobium</taxon>
    </lineage>
</organism>
<name>A0A7Y0BNV5_9SPHN</name>
<proteinExistence type="inferred from homology"/>
<evidence type="ECO:0000259" key="6">
    <source>
        <dbReference type="Pfam" id="PF00441"/>
    </source>
</evidence>
<dbReference type="CDD" id="cd00567">
    <property type="entry name" value="ACAD"/>
    <property type="match status" value="1"/>
</dbReference>
<dbReference type="SUPFAM" id="SSF56645">
    <property type="entry name" value="Acyl-CoA dehydrogenase NM domain-like"/>
    <property type="match status" value="1"/>
</dbReference>
<evidence type="ECO:0000313" key="8">
    <source>
        <dbReference type="EMBL" id="NML93738.1"/>
    </source>
</evidence>
<comment type="cofactor">
    <cofactor evidence="1">
        <name>FAD</name>
        <dbReference type="ChEBI" id="CHEBI:57692"/>
    </cofactor>
</comment>
<evidence type="ECO:0000256" key="4">
    <source>
        <dbReference type="ARBA" id="ARBA00022827"/>
    </source>
</evidence>
<dbReference type="GO" id="GO:0003995">
    <property type="term" value="F:acyl-CoA dehydrogenase activity"/>
    <property type="evidence" value="ECO:0007669"/>
    <property type="project" value="TreeGrafter"/>
</dbReference>
<evidence type="ECO:0000313" key="9">
    <source>
        <dbReference type="Proteomes" id="UP000583556"/>
    </source>
</evidence>
<dbReference type="EMBL" id="JABBGM010000003">
    <property type="protein sequence ID" value="NML93738.1"/>
    <property type="molecule type" value="Genomic_DNA"/>
</dbReference>
<dbReference type="InterPro" id="IPR009100">
    <property type="entry name" value="AcylCoA_DH/oxidase_NM_dom_sf"/>
</dbReference>
<comment type="caution">
    <text evidence="8">The sequence shown here is derived from an EMBL/GenBank/DDBJ whole genome shotgun (WGS) entry which is preliminary data.</text>
</comment>
<dbReference type="SUPFAM" id="SSF47203">
    <property type="entry name" value="Acyl-CoA dehydrogenase C-terminal domain-like"/>
    <property type="match status" value="1"/>
</dbReference>
<dbReference type="Gene3D" id="1.20.140.10">
    <property type="entry name" value="Butyryl-CoA Dehydrogenase, subunit A, domain 3"/>
    <property type="match status" value="1"/>
</dbReference>
<evidence type="ECO:0000259" key="7">
    <source>
        <dbReference type="Pfam" id="PF02771"/>
    </source>
</evidence>
<dbReference type="Pfam" id="PF02771">
    <property type="entry name" value="Acyl-CoA_dh_N"/>
    <property type="match status" value="1"/>
</dbReference>
<evidence type="ECO:0000256" key="3">
    <source>
        <dbReference type="ARBA" id="ARBA00022630"/>
    </source>
</evidence>
<dbReference type="Proteomes" id="UP000583556">
    <property type="component" value="Unassembled WGS sequence"/>
</dbReference>
<dbReference type="GO" id="GO:0050660">
    <property type="term" value="F:flavin adenine dinucleotide binding"/>
    <property type="evidence" value="ECO:0007669"/>
    <property type="project" value="InterPro"/>
</dbReference>
<sequence>MSILYDEGQQAIATESRRVLEARTSKDRLLKLLTTTGEVDKPFWDTAVEQGWTGLAIPEEHGGLGLSLAELGLVAQQAGAVIAGAPYLTVGYGASQALVASGVAEAQAAWLPKLAAGEAIGTVAFAEGTAPLPANPKVTFADGKLSGTKPGVTAGITADVAVVLASHQGKPALVLADLAGVTRNAIDSYDNTRLYADLVFDGTPATLLVEGEAASTLALDLLARMAVVTAHEQTGAAEALLFTARDYALTRKAFGQPIGAFQSVKHRIAELYGFVEIARANCIHAVASEGKDNFLLAAADARISATDAYDTAARDTVQIHGGIGATWEGGLHLHMRRARSLAVEQGNLMFWEDLLVDHLGEAA</sequence>
<dbReference type="InterPro" id="IPR037069">
    <property type="entry name" value="AcylCoA_DH/ox_N_sf"/>
</dbReference>
<dbReference type="InterPro" id="IPR036250">
    <property type="entry name" value="AcylCo_DH-like_C"/>
</dbReference>
<dbReference type="Pfam" id="PF00441">
    <property type="entry name" value="Acyl-CoA_dh_1"/>
    <property type="match status" value="1"/>
</dbReference>
<dbReference type="InterPro" id="IPR013786">
    <property type="entry name" value="AcylCoA_DH/ox_N"/>
</dbReference>
<keyword evidence="9" id="KW-1185">Reference proteome</keyword>
<accession>A0A7Y0BNV5</accession>
<dbReference type="AlphaFoldDB" id="A0A7Y0BNV5"/>
<gene>
    <name evidence="8" type="ORF">HHL27_08665</name>
</gene>
<keyword evidence="5" id="KW-0560">Oxidoreductase</keyword>
<feature type="domain" description="Acyl-CoA dehydrogenase/oxidase C-terminal" evidence="6">
    <location>
        <begin position="218"/>
        <end position="347"/>
    </location>
</feature>
<keyword evidence="4" id="KW-0274">FAD</keyword>
<dbReference type="RefSeq" id="WP_169493004.1">
    <property type="nucleotide sequence ID" value="NZ_JABBGM010000003.1"/>
</dbReference>
<keyword evidence="3" id="KW-0285">Flavoprotein</keyword>
<dbReference type="Gene3D" id="1.10.540.10">
    <property type="entry name" value="Acyl-CoA dehydrogenase/oxidase, N-terminal domain"/>
    <property type="match status" value="1"/>
</dbReference>
<evidence type="ECO:0000256" key="2">
    <source>
        <dbReference type="ARBA" id="ARBA00009347"/>
    </source>
</evidence>